<evidence type="ECO:0000313" key="2">
    <source>
        <dbReference type="EMBL" id="KZV98151.1"/>
    </source>
</evidence>
<organism evidence="2 3">
    <name type="scientific">Exidia glandulosa HHB12029</name>
    <dbReference type="NCBI Taxonomy" id="1314781"/>
    <lineage>
        <taxon>Eukaryota</taxon>
        <taxon>Fungi</taxon>
        <taxon>Dikarya</taxon>
        <taxon>Basidiomycota</taxon>
        <taxon>Agaricomycotina</taxon>
        <taxon>Agaricomycetes</taxon>
        <taxon>Auriculariales</taxon>
        <taxon>Exidiaceae</taxon>
        <taxon>Exidia</taxon>
    </lineage>
</organism>
<dbReference type="EMBL" id="KV425922">
    <property type="protein sequence ID" value="KZV98151.1"/>
    <property type="molecule type" value="Genomic_DNA"/>
</dbReference>
<sequence>MVSLPYDVLHHVVARASPSSYVALCRTTRDLHAMTTPLLFRNIDLDSHQQRQAELLLDVLTCSESLGRHVISFRAYALLDTVATHKVCPALRKMPRLQHLDFTGLDAVLEHHMDDVVDILKGLKDLTSVKCWWIDERDVDIDRMLDALPPLERLIVDADGHHLAGLHRLLLRSIDTLEYLSSQDYELEVFLTRSDAQGRVWRRMRELKVIHFRSTRLAHAFPNLTRLYMFGNPPEAESVLWDQNLLPRLEQLSFPLYGPLPDIALRQDHARTIPHFDLSIAPIASGHFATADFLDIMRCLNWQSLRTLSLWISPESFGAHEAVLDTLPSVFESCSSLRYFGLASGHDDQRDAMELVSMLHGWILKARQIRFVDVKMAVILSDMDGNRDRDDPVHAHLAHGITTAFDTLEHLRVVQFMVSRHPDEVYWTWTSRGDSPEDGTTARNVDFRAVIFDRESEQAQDVLPLPESLSDIVDLVDRA</sequence>
<reference evidence="2 3" key="1">
    <citation type="journal article" date="2016" name="Mol. Biol. Evol.">
        <title>Comparative Genomics of Early-Diverging Mushroom-Forming Fungi Provides Insights into the Origins of Lignocellulose Decay Capabilities.</title>
        <authorList>
            <person name="Nagy L.G."/>
            <person name="Riley R."/>
            <person name="Tritt A."/>
            <person name="Adam C."/>
            <person name="Daum C."/>
            <person name="Floudas D."/>
            <person name="Sun H."/>
            <person name="Yadav J.S."/>
            <person name="Pangilinan J."/>
            <person name="Larsson K.H."/>
            <person name="Matsuura K."/>
            <person name="Barry K."/>
            <person name="Labutti K."/>
            <person name="Kuo R."/>
            <person name="Ohm R.A."/>
            <person name="Bhattacharya S.S."/>
            <person name="Shirouzu T."/>
            <person name="Yoshinaga Y."/>
            <person name="Martin F.M."/>
            <person name="Grigoriev I.V."/>
            <person name="Hibbett D.S."/>
        </authorList>
    </citation>
    <scope>NUCLEOTIDE SEQUENCE [LARGE SCALE GENOMIC DNA]</scope>
    <source>
        <strain evidence="2 3">HHB12029</strain>
    </source>
</reference>
<dbReference type="Gene3D" id="3.80.10.10">
    <property type="entry name" value="Ribonuclease Inhibitor"/>
    <property type="match status" value="1"/>
</dbReference>
<dbReference type="InterPro" id="IPR032675">
    <property type="entry name" value="LRR_dom_sf"/>
</dbReference>
<dbReference type="OrthoDB" id="3018405at2759"/>
<protein>
    <recommendedName>
        <fullName evidence="1">F-box domain-containing protein</fullName>
    </recommendedName>
</protein>
<proteinExistence type="predicted"/>
<dbReference type="AlphaFoldDB" id="A0A165LPR6"/>
<dbReference type="InParanoid" id="A0A165LPR6"/>
<feature type="domain" description="F-box" evidence="1">
    <location>
        <begin position="1"/>
        <end position="43"/>
    </location>
</feature>
<name>A0A165LPR6_EXIGL</name>
<evidence type="ECO:0000313" key="3">
    <source>
        <dbReference type="Proteomes" id="UP000077266"/>
    </source>
</evidence>
<dbReference type="Proteomes" id="UP000077266">
    <property type="component" value="Unassembled WGS sequence"/>
</dbReference>
<dbReference type="SUPFAM" id="SSF52047">
    <property type="entry name" value="RNI-like"/>
    <property type="match status" value="1"/>
</dbReference>
<gene>
    <name evidence="2" type="ORF">EXIGLDRAFT_832413</name>
</gene>
<keyword evidence="3" id="KW-1185">Reference proteome</keyword>
<evidence type="ECO:0000259" key="1">
    <source>
        <dbReference type="PROSITE" id="PS50181"/>
    </source>
</evidence>
<dbReference type="InterPro" id="IPR001810">
    <property type="entry name" value="F-box_dom"/>
</dbReference>
<accession>A0A165LPR6</accession>
<dbReference type="PROSITE" id="PS50181">
    <property type="entry name" value="FBOX"/>
    <property type="match status" value="1"/>
</dbReference>